<protein>
    <submittedName>
        <fullName evidence="4">Methyl-accepting chemotaxis protein</fullName>
    </submittedName>
</protein>
<accession>A0A5C1Q920</accession>
<keyword evidence="1" id="KW-0175">Coiled coil</keyword>
<evidence type="ECO:0000256" key="1">
    <source>
        <dbReference type="SAM" id="Coils"/>
    </source>
</evidence>
<name>A0A5C1Q920_9SPIO</name>
<dbReference type="Gene3D" id="1.10.287.950">
    <property type="entry name" value="Methyl-accepting chemotaxis protein"/>
    <property type="match status" value="1"/>
</dbReference>
<dbReference type="RefSeq" id="WP_149567194.1">
    <property type="nucleotide sequence ID" value="NZ_CP035807.1"/>
</dbReference>
<sequence length="423" mass="48484">MIQSLLIILMLISIFVSFIPSFLIISNFVSILLGITLLIIINRKKDKTWNQIEAEPSLPIEEVKEEPVFVKDIIQEVVVDPRGSNRPKTCHSCTEEIYFIRNSLPVIKKLTQNTQKVEEVAISELYQRFESISQETDEIVKSSEDSLESIFDTDKSDNLAYVLNASKEINREFSRFMEVINNMNLLADEFIKTSMDSFNYISKTTKDIIELAEQVKVISINVRIEAARIKDSGGFKVLGNDISNFADKTAKVAESTNQQIKDTVNNIEKQRVELSSQIKYVDSAAKNIFNRFNPFENILDYSATSIKGIIKNFNDVSVNLQNNLHSSIQNMQFQDIASQETNHILQFLEKIADSSLMDRNYDLYMDDNQKKVVRGRVINFLKEISTTASEEEEVVRFSKEWNLDIAKEEESKSTKLDDGVFLF</sequence>
<organism evidence="4 5">
    <name type="scientific">Thiospirochaeta perfilievii</name>
    <dbReference type="NCBI Taxonomy" id="252967"/>
    <lineage>
        <taxon>Bacteria</taxon>
        <taxon>Pseudomonadati</taxon>
        <taxon>Spirochaetota</taxon>
        <taxon>Spirochaetia</taxon>
        <taxon>Spirochaetales</taxon>
        <taxon>Spirochaetaceae</taxon>
        <taxon>Thiospirochaeta</taxon>
    </lineage>
</organism>
<gene>
    <name evidence="4" type="ORF">EW093_04220</name>
</gene>
<keyword evidence="5" id="KW-1185">Reference proteome</keyword>
<proteinExistence type="predicted"/>
<evidence type="ECO:0000259" key="3">
    <source>
        <dbReference type="Pfam" id="PF00015"/>
    </source>
</evidence>
<keyword evidence="2" id="KW-1133">Transmembrane helix</keyword>
<reference evidence="4 5" key="2">
    <citation type="submission" date="2019-09" db="EMBL/GenBank/DDBJ databases">
        <title>Complete Genome Sequence and Methylome Analysis of free living Spirochaetas.</title>
        <authorList>
            <person name="Leshcheva N."/>
            <person name="Mikheeva N."/>
        </authorList>
    </citation>
    <scope>NUCLEOTIDE SEQUENCE [LARGE SCALE GENOMIC DNA]</scope>
    <source>
        <strain evidence="4 5">P</strain>
    </source>
</reference>
<feature type="transmembrane region" description="Helical" evidence="2">
    <location>
        <begin position="6"/>
        <end position="39"/>
    </location>
</feature>
<evidence type="ECO:0000313" key="5">
    <source>
        <dbReference type="Proteomes" id="UP000323824"/>
    </source>
</evidence>
<dbReference type="GO" id="GO:0007165">
    <property type="term" value="P:signal transduction"/>
    <property type="evidence" value="ECO:0007669"/>
    <property type="project" value="InterPro"/>
</dbReference>
<dbReference type="Proteomes" id="UP000323824">
    <property type="component" value="Chromosome"/>
</dbReference>
<feature type="domain" description="Methyl-accepting transducer" evidence="3">
    <location>
        <begin position="165"/>
        <end position="325"/>
    </location>
</feature>
<dbReference type="EMBL" id="CP035807">
    <property type="protein sequence ID" value="QEN03937.1"/>
    <property type="molecule type" value="Genomic_DNA"/>
</dbReference>
<dbReference type="KEGG" id="sper:EW093_04220"/>
<dbReference type="InterPro" id="IPR004089">
    <property type="entry name" value="MCPsignal_dom"/>
</dbReference>
<keyword evidence="2" id="KW-0812">Transmembrane</keyword>
<reference evidence="4 5" key="1">
    <citation type="submission" date="2019-02" db="EMBL/GenBank/DDBJ databases">
        <authorList>
            <person name="Fomenkov A."/>
            <person name="Dubinina G."/>
            <person name="Grabovich M."/>
            <person name="Vincze T."/>
            <person name="Roberts R.J."/>
        </authorList>
    </citation>
    <scope>NUCLEOTIDE SEQUENCE [LARGE SCALE GENOMIC DNA]</scope>
    <source>
        <strain evidence="4 5">P</strain>
    </source>
</reference>
<evidence type="ECO:0000256" key="2">
    <source>
        <dbReference type="SAM" id="Phobius"/>
    </source>
</evidence>
<dbReference type="GO" id="GO:0016020">
    <property type="term" value="C:membrane"/>
    <property type="evidence" value="ECO:0007669"/>
    <property type="project" value="InterPro"/>
</dbReference>
<evidence type="ECO:0000313" key="4">
    <source>
        <dbReference type="EMBL" id="QEN03937.1"/>
    </source>
</evidence>
<dbReference type="AlphaFoldDB" id="A0A5C1Q920"/>
<feature type="coiled-coil region" evidence="1">
    <location>
        <begin position="250"/>
        <end position="277"/>
    </location>
</feature>
<dbReference type="Pfam" id="PF00015">
    <property type="entry name" value="MCPsignal"/>
    <property type="match status" value="1"/>
</dbReference>
<keyword evidence="2" id="KW-0472">Membrane</keyword>
<dbReference type="SUPFAM" id="SSF58104">
    <property type="entry name" value="Methyl-accepting chemotaxis protein (MCP) signaling domain"/>
    <property type="match status" value="1"/>
</dbReference>